<feature type="domain" description="Aminoglycoside phosphotransferase" evidence="2">
    <location>
        <begin position="68"/>
        <end position="298"/>
    </location>
</feature>
<name>A0A8H3FH35_9LECA</name>
<dbReference type="Proteomes" id="UP000664534">
    <property type="component" value="Unassembled WGS sequence"/>
</dbReference>
<evidence type="ECO:0000313" key="3">
    <source>
        <dbReference type="EMBL" id="CAF9924363.1"/>
    </source>
</evidence>
<evidence type="ECO:0000259" key="2">
    <source>
        <dbReference type="Pfam" id="PF01636"/>
    </source>
</evidence>
<feature type="compositionally biased region" description="Basic and acidic residues" evidence="1">
    <location>
        <begin position="340"/>
        <end position="356"/>
    </location>
</feature>
<sequence>MGKPSDHWTSFQELDRQSLHSQKIDLVLKNANFVHLCSIASQARLSNDNLHNDGGSSQCLQCSIDPSEFSAGYNNVVFEVAFSDSSQWVARVRLPENGASKRDHIETAMLSEIATLRIVASKTTIPVPTIYHFNVDASNDFGFRYILMQALPGRRPQSGLARSVPEEHMDKITDQLAGYYHQLSRLHFDRIGRLWCGRSAQEQPSIIPVRKVGGPFSTSLEYFYVLRKSDNRSIQSKHAGDKEWMTAAWILEQALPSMIVENFIHGPFPLCHIDLHYNNILIDEDFNITGIIDWSDSQTVPLERFLTTPEFTTFPGLSVEQNAPIVVFREKFAAALKKRERGDDLPDDKSGNESNEKVPTAPVHAPPRFISDIIGTPLWEIVFRCTYSYPWRAKTDAALVLRQIFGGSVTWEDLVQYRDSGPMSRLGRF</sequence>
<feature type="region of interest" description="Disordered" evidence="1">
    <location>
        <begin position="340"/>
        <end position="363"/>
    </location>
</feature>
<dbReference type="SUPFAM" id="SSF56112">
    <property type="entry name" value="Protein kinase-like (PK-like)"/>
    <property type="match status" value="1"/>
</dbReference>
<protein>
    <recommendedName>
        <fullName evidence="2">Aminoglycoside phosphotransferase domain-containing protein</fullName>
    </recommendedName>
</protein>
<evidence type="ECO:0000313" key="4">
    <source>
        <dbReference type="Proteomes" id="UP000664534"/>
    </source>
</evidence>
<gene>
    <name evidence="3" type="ORF">IMSHALPRED_006163</name>
</gene>
<reference evidence="3" key="1">
    <citation type="submission" date="2021-03" db="EMBL/GenBank/DDBJ databases">
        <authorList>
            <person name="Tagirdzhanova G."/>
        </authorList>
    </citation>
    <scope>NUCLEOTIDE SEQUENCE</scope>
</reference>
<dbReference type="PANTHER" id="PTHR21310:SF15">
    <property type="entry name" value="AMINOGLYCOSIDE PHOSPHOTRANSFERASE DOMAIN-CONTAINING PROTEIN"/>
    <property type="match status" value="1"/>
</dbReference>
<keyword evidence="4" id="KW-1185">Reference proteome</keyword>
<accession>A0A8H3FH35</accession>
<dbReference type="InterPro" id="IPR002575">
    <property type="entry name" value="Aminoglycoside_PTrfase"/>
</dbReference>
<dbReference type="OrthoDB" id="10003767at2759"/>
<organism evidence="3 4">
    <name type="scientific">Imshaugia aleurites</name>
    <dbReference type="NCBI Taxonomy" id="172621"/>
    <lineage>
        <taxon>Eukaryota</taxon>
        <taxon>Fungi</taxon>
        <taxon>Dikarya</taxon>
        <taxon>Ascomycota</taxon>
        <taxon>Pezizomycotina</taxon>
        <taxon>Lecanoromycetes</taxon>
        <taxon>OSLEUM clade</taxon>
        <taxon>Lecanoromycetidae</taxon>
        <taxon>Lecanorales</taxon>
        <taxon>Lecanorineae</taxon>
        <taxon>Parmeliaceae</taxon>
        <taxon>Imshaugia</taxon>
    </lineage>
</organism>
<dbReference type="InterPro" id="IPR051678">
    <property type="entry name" value="AGP_Transferase"/>
</dbReference>
<dbReference type="Pfam" id="PF01636">
    <property type="entry name" value="APH"/>
    <property type="match status" value="1"/>
</dbReference>
<dbReference type="Gene3D" id="3.30.200.20">
    <property type="entry name" value="Phosphorylase Kinase, domain 1"/>
    <property type="match status" value="1"/>
</dbReference>
<dbReference type="PANTHER" id="PTHR21310">
    <property type="entry name" value="AMINOGLYCOSIDE PHOSPHOTRANSFERASE-RELATED-RELATED"/>
    <property type="match status" value="1"/>
</dbReference>
<dbReference type="AlphaFoldDB" id="A0A8H3FH35"/>
<proteinExistence type="predicted"/>
<dbReference type="InterPro" id="IPR011009">
    <property type="entry name" value="Kinase-like_dom_sf"/>
</dbReference>
<comment type="caution">
    <text evidence="3">The sequence shown here is derived from an EMBL/GenBank/DDBJ whole genome shotgun (WGS) entry which is preliminary data.</text>
</comment>
<dbReference type="EMBL" id="CAJPDT010000036">
    <property type="protein sequence ID" value="CAF9924363.1"/>
    <property type="molecule type" value="Genomic_DNA"/>
</dbReference>
<dbReference type="Gene3D" id="3.90.1200.10">
    <property type="match status" value="1"/>
</dbReference>
<evidence type="ECO:0000256" key="1">
    <source>
        <dbReference type="SAM" id="MobiDB-lite"/>
    </source>
</evidence>